<dbReference type="GO" id="GO:0016020">
    <property type="term" value="C:membrane"/>
    <property type="evidence" value="ECO:0007669"/>
    <property type="project" value="InterPro"/>
</dbReference>
<feature type="domain" description="EamA" evidence="2">
    <location>
        <begin position="6"/>
        <end position="147"/>
    </location>
</feature>
<dbReference type="AlphaFoldDB" id="A0A7V5LJQ1"/>
<keyword evidence="1" id="KW-1133">Transmembrane helix</keyword>
<gene>
    <name evidence="3" type="ORF">ENL21_04040</name>
</gene>
<organism evidence="3">
    <name type="scientific">Caldithrix abyssi</name>
    <dbReference type="NCBI Taxonomy" id="187145"/>
    <lineage>
        <taxon>Bacteria</taxon>
        <taxon>Pseudomonadati</taxon>
        <taxon>Calditrichota</taxon>
        <taxon>Calditrichia</taxon>
        <taxon>Calditrichales</taxon>
        <taxon>Calditrichaceae</taxon>
        <taxon>Caldithrix</taxon>
    </lineage>
</organism>
<feature type="transmembrane region" description="Helical" evidence="1">
    <location>
        <begin position="7"/>
        <end position="24"/>
    </location>
</feature>
<accession>A0A7V5LJQ1</accession>
<proteinExistence type="predicted"/>
<dbReference type="InterPro" id="IPR037185">
    <property type="entry name" value="EmrE-like"/>
</dbReference>
<keyword evidence="1" id="KW-0472">Membrane</keyword>
<dbReference type="InterPro" id="IPR000620">
    <property type="entry name" value="EamA_dom"/>
</dbReference>
<dbReference type="Pfam" id="PF00892">
    <property type="entry name" value="EamA"/>
    <property type="match status" value="1"/>
</dbReference>
<dbReference type="EMBL" id="DRTD01000300">
    <property type="protein sequence ID" value="HHE54928.1"/>
    <property type="molecule type" value="Genomic_DNA"/>
</dbReference>
<comment type="caution">
    <text evidence="3">The sequence shown here is derived from an EMBL/GenBank/DDBJ whole genome shotgun (WGS) entry which is preliminary data.</text>
</comment>
<protein>
    <submittedName>
        <fullName evidence="3">EamA family transporter</fullName>
    </submittedName>
</protein>
<feature type="transmembrane region" description="Helical" evidence="1">
    <location>
        <begin position="129"/>
        <end position="147"/>
    </location>
</feature>
<evidence type="ECO:0000256" key="1">
    <source>
        <dbReference type="SAM" id="Phobius"/>
    </source>
</evidence>
<evidence type="ECO:0000259" key="2">
    <source>
        <dbReference type="Pfam" id="PF00892"/>
    </source>
</evidence>
<feature type="transmembrane region" description="Helical" evidence="1">
    <location>
        <begin position="102"/>
        <end position="122"/>
    </location>
</feature>
<dbReference type="Proteomes" id="UP000886111">
    <property type="component" value="Unassembled WGS sequence"/>
</dbReference>
<evidence type="ECO:0000313" key="3">
    <source>
        <dbReference type="EMBL" id="HHE54928.1"/>
    </source>
</evidence>
<dbReference type="SUPFAM" id="SSF103481">
    <property type="entry name" value="Multidrug resistance efflux transporter EmrE"/>
    <property type="match status" value="1"/>
</dbReference>
<feature type="transmembrane region" description="Helical" evidence="1">
    <location>
        <begin position="36"/>
        <end position="57"/>
    </location>
</feature>
<name>A0A7V5LJQ1_CALAY</name>
<keyword evidence="1" id="KW-0812">Transmembrane</keyword>
<sequence length="148" mass="16391">MNWREKGIWLMVLVAFIWSITASVEKIAVKASSPEFYGAAIHLALGGIFVIIERWPLKQASKSLAVKNHNSKPKHKQFIILLGLISAALAWCQLFAIKITYVSYVIAFKRAGVLVSVLLAFLILKERNYLKALTGTILIIIGAALITL</sequence>
<feature type="transmembrane region" description="Helical" evidence="1">
    <location>
        <begin position="78"/>
        <end position="96"/>
    </location>
</feature>
<reference evidence="3" key="1">
    <citation type="journal article" date="2020" name="mSystems">
        <title>Genome- and Community-Level Interaction Insights into Carbon Utilization and Element Cycling Functions of Hydrothermarchaeota in Hydrothermal Sediment.</title>
        <authorList>
            <person name="Zhou Z."/>
            <person name="Liu Y."/>
            <person name="Xu W."/>
            <person name="Pan J."/>
            <person name="Luo Z.H."/>
            <person name="Li M."/>
        </authorList>
    </citation>
    <scope>NUCLEOTIDE SEQUENCE [LARGE SCALE GENOMIC DNA]</scope>
    <source>
        <strain evidence="3">HyVt-76</strain>
    </source>
</reference>